<feature type="non-terminal residue" evidence="1">
    <location>
        <position position="1"/>
    </location>
</feature>
<evidence type="ECO:0000313" key="1">
    <source>
        <dbReference type="EMBL" id="RDX79387.1"/>
    </source>
</evidence>
<accession>A0A371FM26</accession>
<organism evidence="1 2">
    <name type="scientific">Mucuna pruriens</name>
    <name type="common">Velvet bean</name>
    <name type="synonym">Dolichos pruriens</name>
    <dbReference type="NCBI Taxonomy" id="157652"/>
    <lineage>
        <taxon>Eukaryota</taxon>
        <taxon>Viridiplantae</taxon>
        <taxon>Streptophyta</taxon>
        <taxon>Embryophyta</taxon>
        <taxon>Tracheophyta</taxon>
        <taxon>Spermatophyta</taxon>
        <taxon>Magnoliopsida</taxon>
        <taxon>eudicotyledons</taxon>
        <taxon>Gunneridae</taxon>
        <taxon>Pentapetalae</taxon>
        <taxon>rosids</taxon>
        <taxon>fabids</taxon>
        <taxon>Fabales</taxon>
        <taxon>Fabaceae</taxon>
        <taxon>Papilionoideae</taxon>
        <taxon>50 kb inversion clade</taxon>
        <taxon>NPAAA clade</taxon>
        <taxon>indigoferoid/millettioid clade</taxon>
        <taxon>Phaseoleae</taxon>
        <taxon>Mucuna</taxon>
    </lineage>
</organism>
<keyword evidence="2" id="KW-1185">Reference proteome</keyword>
<evidence type="ECO:0000313" key="2">
    <source>
        <dbReference type="Proteomes" id="UP000257109"/>
    </source>
</evidence>
<gene>
    <name evidence="1" type="ORF">CR513_40202</name>
</gene>
<sequence length="65" mass="7409">MWRVSTCNRLARSNTKAKIKYEMKGDVGPLTLKIKNLSIFTLVKATHIELLGEGERNAANFVQRF</sequence>
<reference evidence="1" key="1">
    <citation type="submission" date="2018-05" db="EMBL/GenBank/DDBJ databases">
        <title>Draft genome of Mucuna pruriens seed.</title>
        <authorList>
            <person name="Nnadi N.E."/>
            <person name="Vos R."/>
            <person name="Hasami M.H."/>
            <person name="Devisetty U.K."/>
            <person name="Aguiy J.C."/>
        </authorList>
    </citation>
    <scope>NUCLEOTIDE SEQUENCE [LARGE SCALE GENOMIC DNA]</scope>
    <source>
        <strain evidence="1">JCA_2017</strain>
    </source>
</reference>
<name>A0A371FM26_MUCPR</name>
<dbReference type="EMBL" id="QJKJ01008555">
    <property type="protein sequence ID" value="RDX79387.1"/>
    <property type="molecule type" value="Genomic_DNA"/>
</dbReference>
<dbReference type="AlphaFoldDB" id="A0A371FM26"/>
<dbReference type="Proteomes" id="UP000257109">
    <property type="component" value="Unassembled WGS sequence"/>
</dbReference>
<comment type="caution">
    <text evidence="1">The sequence shown here is derived from an EMBL/GenBank/DDBJ whole genome shotgun (WGS) entry which is preliminary data.</text>
</comment>
<protein>
    <submittedName>
        <fullName evidence="1">Uncharacterized protein</fullName>
    </submittedName>
</protein>
<proteinExistence type="predicted"/>